<accession>O62373</accession>
<dbReference type="InParanoid" id="O62373"/>
<feature type="transmembrane region" description="Helical" evidence="2">
    <location>
        <begin position="33"/>
        <end position="56"/>
    </location>
</feature>
<proteinExistence type="predicted"/>
<feature type="region of interest" description="Disordered" evidence="1">
    <location>
        <begin position="1"/>
        <end position="23"/>
    </location>
</feature>
<evidence type="ECO:0000256" key="2">
    <source>
        <dbReference type="SAM" id="Phobius"/>
    </source>
</evidence>
<dbReference type="AGR" id="WB:WBGene00011666"/>
<dbReference type="HOGENOM" id="CLU_1483277_0_0_1"/>
<organism evidence="3 4">
    <name type="scientific">Caenorhabditis elegans</name>
    <dbReference type="NCBI Taxonomy" id="6239"/>
    <lineage>
        <taxon>Eukaryota</taxon>
        <taxon>Metazoa</taxon>
        <taxon>Ecdysozoa</taxon>
        <taxon>Nematoda</taxon>
        <taxon>Chromadorea</taxon>
        <taxon>Rhabditida</taxon>
        <taxon>Rhabditina</taxon>
        <taxon>Rhabditomorpha</taxon>
        <taxon>Rhabditoidea</taxon>
        <taxon>Rhabditidae</taxon>
        <taxon>Peloderinae</taxon>
        <taxon>Caenorhabditis</taxon>
    </lineage>
</organism>
<feature type="compositionally biased region" description="Polar residues" evidence="1">
    <location>
        <begin position="12"/>
        <end position="23"/>
    </location>
</feature>
<keyword evidence="2" id="KW-0812">Transmembrane</keyword>
<dbReference type="RefSeq" id="NP_506738.1">
    <property type="nucleotide sequence ID" value="NM_074337.1"/>
</dbReference>
<feature type="region of interest" description="Disordered" evidence="1">
    <location>
        <begin position="70"/>
        <end position="149"/>
    </location>
</feature>
<keyword evidence="4" id="KW-1185">Reference proteome</keyword>
<evidence type="ECO:0000313" key="4">
    <source>
        <dbReference type="Proteomes" id="UP000001940"/>
    </source>
</evidence>
<protein>
    <submittedName>
        <fullName evidence="3">Extensin-like</fullName>
    </submittedName>
</protein>
<sequence length="182" mass="20133">MPDGPESETFQRRSYNTNLGTQNNRRHNSMTSFFIGFTVSAVFVLIAFGVSFIYFAQYDRTVKIIPKELEKSSRKSSLPNSSEIPSTISVETTTKTTNLEPSSISPAPDKTEPTSSELPPTITKELTAAISRSEPSTSTPAPTILYPAPPVAIQKEPELSLAKKGIRETKRVLNQIRGWLRD</sequence>
<keyword evidence="2" id="KW-0472">Membrane</keyword>
<dbReference type="Proteomes" id="UP000001940">
    <property type="component" value="Chromosome V"/>
</dbReference>
<dbReference type="PaxDb" id="6239-T09F5.2"/>
<evidence type="ECO:0000313" key="5">
    <source>
        <dbReference type="WormBase" id="T09F5.2"/>
    </source>
</evidence>
<dbReference type="UCSC" id="T09F5.2">
    <property type="organism name" value="c. elegans"/>
</dbReference>
<dbReference type="KEGG" id="cel:CELE_T09F5.2"/>
<dbReference type="GeneID" id="188342"/>
<name>O62373_CAEEL</name>
<dbReference type="EMBL" id="BX284605">
    <property type="protein sequence ID" value="CAB05802.1"/>
    <property type="molecule type" value="Genomic_DNA"/>
</dbReference>
<dbReference type="PIR" id="T24757">
    <property type="entry name" value="T24757"/>
</dbReference>
<gene>
    <name evidence="3" type="ORF">CELE_T09F5.2</name>
    <name evidence="3 5" type="ORF">T09F5.2</name>
</gene>
<dbReference type="WormBase" id="T09F5.2">
    <property type="protein sequence ID" value="CE13523"/>
    <property type="gene ID" value="WBGene00011666"/>
</dbReference>
<evidence type="ECO:0000313" key="3">
    <source>
        <dbReference type="EMBL" id="CAB05802.1"/>
    </source>
</evidence>
<keyword evidence="2" id="KW-1133">Transmembrane helix</keyword>
<dbReference type="CTD" id="188342"/>
<reference evidence="3 4" key="1">
    <citation type="journal article" date="1998" name="Science">
        <title>Genome sequence of the nematode C. elegans: a platform for investigating biology.</title>
        <authorList>
            <consortium name="The C. elegans sequencing consortium"/>
            <person name="Sulson J.E."/>
            <person name="Waterston R."/>
        </authorList>
    </citation>
    <scope>NUCLEOTIDE SEQUENCE [LARGE SCALE GENOMIC DNA]</scope>
    <source>
        <strain evidence="3 4">Bristol N2</strain>
    </source>
</reference>
<dbReference type="AlphaFoldDB" id="O62373"/>
<evidence type="ECO:0000256" key="1">
    <source>
        <dbReference type="SAM" id="MobiDB-lite"/>
    </source>
</evidence>